<protein>
    <submittedName>
        <fullName evidence="1">Uncharacterized protein</fullName>
    </submittedName>
</protein>
<dbReference type="Proteomes" id="UP001154015">
    <property type="component" value="Unassembled WGS sequence"/>
</dbReference>
<proteinExistence type="predicted"/>
<keyword evidence="2" id="KW-1185">Reference proteome</keyword>
<gene>
    <name evidence="1" type="ORF">SGL43_05795</name>
</gene>
<sequence>MRAFLLPALRNASAAGSPALGAALCAASARDGFSWG</sequence>
<accession>A0ABM9H560</accession>
<comment type="caution">
    <text evidence="1">The sequence shown here is derived from an EMBL/GenBank/DDBJ whole genome shotgun (WGS) entry which is preliminary data.</text>
</comment>
<organism evidence="1 2">
    <name type="scientific">Streptomyces globisporus</name>
    <dbReference type="NCBI Taxonomy" id="1908"/>
    <lineage>
        <taxon>Bacteria</taxon>
        <taxon>Bacillati</taxon>
        <taxon>Actinomycetota</taxon>
        <taxon>Actinomycetes</taxon>
        <taxon>Kitasatosporales</taxon>
        <taxon>Streptomycetaceae</taxon>
        <taxon>Streptomyces</taxon>
    </lineage>
</organism>
<dbReference type="EMBL" id="CAKXYP010000020">
    <property type="protein sequence ID" value="CAH9418745.1"/>
    <property type="molecule type" value="Genomic_DNA"/>
</dbReference>
<name>A0ABM9H560_STRGL</name>
<evidence type="ECO:0000313" key="2">
    <source>
        <dbReference type="Proteomes" id="UP001154015"/>
    </source>
</evidence>
<reference evidence="1" key="1">
    <citation type="submission" date="2022-03" db="EMBL/GenBank/DDBJ databases">
        <authorList>
            <person name="Leyn A S."/>
        </authorList>
    </citation>
    <scope>NUCLEOTIDE SEQUENCE</scope>
    <source>
        <strain evidence="1">Streptomyces globisporus 4-3</strain>
    </source>
</reference>
<evidence type="ECO:0000313" key="1">
    <source>
        <dbReference type="EMBL" id="CAH9418745.1"/>
    </source>
</evidence>